<reference evidence="1 2" key="1">
    <citation type="submission" date="2018-06" db="EMBL/GenBank/DDBJ databases">
        <title>Comparative genomics reveals the genomic features of Rhizophagus irregularis, R. cerebriforme, R. diaphanum and Gigaspora rosea, and their symbiotic lifestyle signature.</title>
        <authorList>
            <person name="Morin E."/>
            <person name="San Clemente H."/>
            <person name="Chen E.C.H."/>
            <person name="De La Providencia I."/>
            <person name="Hainaut M."/>
            <person name="Kuo A."/>
            <person name="Kohler A."/>
            <person name="Murat C."/>
            <person name="Tang N."/>
            <person name="Roy S."/>
            <person name="Loubradou J."/>
            <person name="Henrissat B."/>
            <person name="Grigoriev I.V."/>
            <person name="Corradi N."/>
            <person name="Roux C."/>
            <person name="Martin F.M."/>
        </authorList>
    </citation>
    <scope>NUCLEOTIDE SEQUENCE [LARGE SCALE GENOMIC DNA]</scope>
    <source>
        <strain evidence="1 2">DAOM 194757</strain>
    </source>
</reference>
<keyword evidence="2" id="KW-1185">Reference proteome</keyword>
<protein>
    <submittedName>
        <fullName evidence="1">Uncharacterized protein</fullName>
    </submittedName>
</protein>
<dbReference type="EMBL" id="QKWP01004095">
    <property type="protein sequence ID" value="RIB00502.1"/>
    <property type="molecule type" value="Genomic_DNA"/>
</dbReference>
<comment type="caution">
    <text evidence="1">The sequence shown here is derived from an EMBL/GenBank/DDBJ whole genome shotgun (WGS) entry which is preliminary data.</text>
</comment>
<evidence type="ECO:0000313" key="2">
    <source>
        <dbReference type="Proteomes" id="UP000266673"/>
    </source>
</evidence>
<evidence type="ECO:0000313" key="1">
    <source>
        <dbReference type="EMBL" id="RIB00502.1"/>
    </source>
</evidence>
<gene>
    <name evidence="1" type="ORF">C2G38_2234091</name>
</gene>
<dbReference type="AlphaFoldDB" id="A0A397TQP3"/>
<sequence length="91" mass="10473">MTKIIDQYLTEAINNIIKTEIAQYLFLTANRIELIVDELNYEQEVDEEASYGFLEDNYDARKITLWAIIDEVGSENIKEIQKGLSVSIISV</sequence>
<dbReference type="OrthoDB" id="2443664at2759"/>
<organism evidence="1 2">
    <name type="scientific">Gigaspora rosea</name>
    <dbReference type="NCBI Taxonomy" id="44941"/>
    <lineage>
        <taxon>Eukaryota</taxon>
        <taxon>Fungi</taxon>
        <taxon>Fungi incertae sedis</taxon>
        <taxon>Mucoromycota</taxon>
        <taxon>Glomeromycotina</taxon>
        <taxon>Glomeromycetes</taxon>
        <taxon>Diversisporales</taxon>
        <taxon>Gigasporaceae</taxon>
        <taxon>Gigaspora</taxon>
    </lineage>
</organism>
<name>A0A397TQP3_9GLOM</name>
<accession>A0A397TQP3</accession>
<dbReference type="STRING" id="44941.A0A397TQP3"/>
<proteinExistence type="predicted"/>
<dbReference type="Proteomes" id="UP000266673">
    <property type="component" value="Unassembled WGS sequence"/>
</dbReference>